<evidence type="ECO:0000259" key="19">
    <source>
        <dbReference type="PROSITE" id="PS50110"/>
    </source>
</evidence>
<protein>
    <recommendedName>
        <fullName evidence="3">histidine kinase</fullName>
        <ecNumber evidence="3">2.7.13.3</ecNumber>
    </recommendedName>
</protein>
<dbReference type="EC" id="2.7.13.3" evidence="3"/>
<evidence type="ECO:0000313" key="22">
    <source>
        <dbReference type="EMBL" id="HIX62146.1"/>
    </source>
</evidence>
<dbReference type="SUPFAM" id="SSF55874">
    <property type="entry name" value="ATPase domain of HSP90 chaperone/DNA topoisomerase II/histidine kinase"/>
    <property type="match status" value="1"/>
</dbReference>
<evidence type="ECO:0000256" key="15">
    <source>
        <dbReference type="PROSITE-ProRule" id="PRU00169"/>
    </source>
</evidence>
<dbReference type="InterPro" id="IPR008207">
    <property type="entry name" value="Sig_transdc_His_kin_Hpt_dom"/>
</dbReference>
<evidence type="ECO:0000256" key="3">
    <source>
        <dbReference type="ARBA" id="ARBA00012438"/>
    </source>
</evidence>
<name>A0A9D1WN30_9GAMM</name>
<dbReference type="PANTHER" id="PTHR45339:SF1">
    <property type="entry name" value="HYBRID SIGNAL TRANSDUCTION HISTIDINE KINASE J"/>
    <property type="match status" value="1"/>
</dbReference>
<keyword evidence="12" id="KW-0902">Two-component regulatory system</keyword>
<dbReference type="CDD" id="cd16922">
    <property type="entry name" value="HATPase_EvgS-ArcB-TorS-like"/>
    <property type="match status" value="1"/>
</dbReference>
<dbReference type="InterPro" id="IPR001789">
    <property type="entry name" value="Sig_transdc_resp-reg_receiver"/>
</dbReference>
<dbReference type="Pfam" id="PF01627">
    <property type="entry name" value="Hpt"/>
    <property type="match status" value="1"/>
</dbReference>
<evidence type="ECO:0000256" key="7">
    <source>
        <dbReference type="ARBA" id="ARBA00022692"/>
    </source>
</evidence>
<evidence type="ECO:0000256" key="13">
    <source>
        <dbReference type="ARBA" id="ARBA00023136"/>
    </source>
</evidence>
<gene>
    <name evidence="22" type="ORF">H9854_07935</name>
</gene>
<dbReference type="InterPro" id="IPR003594">
    <property type="entry name" value="HATPase_dom"/>
</dbReference>
<dbReference type="Pfam" id="PF00512">
    <property type="entry name" value="HisKA"/>
    <property type="match status" value="1"/>
</dbReference>
<dbReference type="PANTHER" id="PTHR45339">
    <property type="entry name" value="HYBRID SIGNAL TRANSDUCTION HISTIDINE KINASE J"/>
    <property type="match status" value="1"/>
</dbReference>
<dbReference type="GO" id="GO:0005886">
    <property type="term" value="C:plasma membrane"/>
    <property type="evidence" value="ECO:0007669"/>
    <property type="project" value="UniProtKB-SubCell"/>
</dbReference>
<dbReference type="InterPro" id="IPR036641">
    <property type="entry name" value="HPT_dom_sf"/>
</dbReference>
<keyword evidence="9" id="KW-0418">Kinase</keyword>
<reference evidence="22" key="1">
    <citation type="journal article" date="2021" name="PeerJ">
        <title>Extensive microbial diversity within the chicken gut microbiome revealed by metagenomics and culture.</title>
        <authorList>
            <person name="Gilroy R."/>
            <person name="Ravi A."/>
            <person name="Getino M."/>
            <person name="Pursley I."/>
            <person name="Horton D.L."/>
            <person name="Alikhan N.F."/>
            <person name="Baker D."/>
            <person name="Gharbi K."/>
            <person name="Hall N."/>
            <person name="Watson M."/>
            <person name="Adriaenssens E.M."/>
            <person name="Foster-Nyarko E."/>
            <person name="Jarju S."/>
            <person name="Secka A."/>
            <person name="Antonio M."/>
            <person name="Oren A."/>
            <person name="Chaudhuri R.R."/>
            <person name="La Ragione R."/>
            <person name="Hildebrand F."/>
            <person name="Pallen M.J."/>
        </authorList>
    </citation>
    <scope>NUCLEOTIDE SEQUENCE</scope>
    <source>
        <strain evidence="22">1193</strain>
    </source>
</reference>
<keyword evidence="6" id="KW-0808">Transferase</keyword>
<dbReference type="CDD" id="cd17546">
    <property type="entry name" value="REC_hyHK_CKI1_RcsC-like"/>
    <property type="match status" value="1"/>
</dbReference>
<dbReference type="PROSITE" id="PS50110">
    <property type="entry name" value="RESPONSE_REGULATORY"/>
    <property type="match status" value="1"/>
</dbReference>
<evidence type="ECO:0000256" key="12">
    <source>
        <dbReference type="ARBA" id="ARBA00023012"/>
    </source>
</evidence>
<dbReference type="EMBL" id="DXFC01000236">
    <property type="protein sequence ID" value="HIX62146.1"/>
    <property type="molecule type" value="Genomic_DNA"/>
</dbReference>
<dbReference type="SMART" id="SM00073">
    <property type="entry name" value="HPT"/>
    <property type="match status" value="1"/>
</dbReference>
<dbReference type="PROSITE" id="PS50885">
    <property type="entry name" value="HAMP"/>
    <property type="match status" value="1"/>
</dbReference>
<dbReference type="Proteomes" id="UP000824248">
    <property type="component" value="Unassembled WGS sequence"/>
</dbReference>
<dbReference type="PROSITE" id="PS50109">
    <property type="entry name" value="HIS_KIN"/>
    <property type="match status" value="1"/>
</dbReference>
<dbReference type="Gene3D" id="3.30.565.10">
    <property type="entry name" value="Histidine kinase-like ATPase, C-terminal domain"/>
    <property type="match status" value="1"/>
</dbReference>
<dbReference type="InterPro" id="IPR004358">
    <property type="entry name" value="Sig_transdc_His_kin-like_C"/>
</dbReference>
<dbReference type="SMART" id="SM00387">
    <property type="entry name" value="HATPase_c"/>
    <property type="match status" value="1"/>
</dbReference>
<dbReference type="AlphaFoldDB" id="A0A9D1WN30"/>
<feature type="domain" description="Histidine kinase" evidence="18">
    <location>
        <begin position="279"/>
        <end position="501"/>
    </location>
</feature>
<dbReference type="InterPro" id="IPR005467">
    <property type="entry name" value="His_kinase_dom"/>
</dbReference>
<dbReference type="PROSITE" id="PS50894">
    <property type="entry name" value="HPT"/>
    <property type="match status" value="1"/>
</dbReference>
<sequence length="917" mass="101060">MSLGSRLTLWMVGPLLLVLLLVVTLLLYQDIEWRKAALRERIVTALELQAPELARALVDNAQARLDDMAGRLLEIDEARGIGIYTGQGTGLLEMGRNHPRAASAPPQATRLDTQGDQWRLLMPLPLDKPEEGSPDQAWLELDIDSRPMTLEAYRRLAMTGLGLSSLGLLLLLFAWSQGRRVDKHLNNVSQTLGQLRSGKLEARLAEEQDAPELYQLVQHVNHLGAELKQWQEDRQQQLAQTTHELEESLATIELKNLELDLADRRTQEANRIKSELLANMSHEIRTPLNGIVGFCRLLGRSRLGASQQEWLDQIQVACDNLLILLSEVLDLSRMEAGQLQLERVEVDMVALVDEALGLQAPLAHQKGLHLLGLVYDDVPATLLGDPLRIRQVLTNLVHNALKFTEKGEVIVRVMVADLSESGQALLQVDISDTGIGLTPEEQRQLFEAFHQTSVSHPRRYGGSGLGLAISRQLVEQMGGAITVESEPAKGSTFSFTLPLDVADNDEVVDEPIFQGERVALYEPHPPTRHALHHLLTQWGAKVEPTHQPRLVPPYPAVLVAALPDKLDQTAIHQWSQQLETTPCPVLLLVNMSPLDLPNLALPAHCEVLSKPVSRQALSAALRRCHLAQSAVDNVSPPTPQDPARVLIVDDNTINRRLLRELLQRPDLELAEAASGEEALALAENTTFQLVLMDIRMPGMDGVETTLALRQLGGHWTSCPIIAVTAYAHEQERQQLQAAGMREILVKPVSATRLEALLLHHLNLTLAEHSAAPSLTQQASPEPRLASGLAVVDLALGTQLANGNAQFAEQLLHEFIATLPQTQEELQLALEREDPEALLDVVHALNGASRYCGTPELALMVETLETRLRSRGIKGIEPLFDDLCAALRRLLEWQSQAQPAPSSTTIANANPASSLKER</sequence>
<evidence type="ECO:0000259" key="21">
    <source>
        <dbReference type="PROSITE" id="PS50894"/>
    </source>
</evidence>
<feature type="transmembrane region" description="Helical" evidence="17">
    <location>
        <begin position="6"/>
        <end position="28"/>
    </location>
</feature>
<dbReference type="InterPro" id="IPR003661">
    <property type="entry name" value="HisK_dim/P_dom"/>
</dbReference>
<accession>A0A9D1WN30</accession>
<dbReference type="GO" id="GO:0005524">
    <property type="term" value="F:ATP binding"/>
    <property type="evidence" value="ECO:0007669"/>
    <property type="project" value="UniProtKB-KW"/>
</dbReference>
<dbReference type="SMART" id="SM00388">
    <property type="entry name" value="HisKA"/>
    <property type="match status" value="1"/>
</dbReference>
<keyword evidence="13 17" id="KW-0472">Membrane</keyword>
<evidence type="ECO:0000256" key="11">
    <source>
        <dbReference type="ARBA" id="ARBA00022989"/>
    </source>
</evidence>
<dbReference type="InterPro" id="IPR003660">
    <property type="entry name" value="HAMP_dom"/>
</dbReference>
<feature type="domain" description="HAMP" evidence="20">
    <location>
        <begin position="179"/>
        <end position="232"/>
    </location>
</feature>
<feature type="modified residue" description="Phosphohistidine" evidence="14">
    <location>
        <position position="842"/>
    </location>
</feature>
<keyword evidence="4" id="KW-1003">Cell membrane</keyword>
<evidence type="ECO:0000256" key="2">
    <source>
        <dbReference type="ARBA" id="ARBA00004651"/>
    </source>
</evidence>
<evidence type="ECO:0000256" key="6">
    <source>
        <dbReference type="ARBA" id="ARBA00022679"/>
    </source>
</evidence>
<dbReference type="Gene3D" id="1.10.287.130">
    <property type="match status" value="2"/>
</dbReference>
<dbReference type="Pfam" id="PF00072">
    <property type="entry name" value="Response_reg"/>
    <property type="match status" value="1"/>
</dbReference>
<dbReference type="Gene3D" id="1.20.120.160">
    <property type="entry name" value="HPT domain"/>
    <property type="match status" value="1"/>
</dbReference>
<feature type="domain" description="HPt" evidence="21">
    <location>
        <begin position="803"/>
        <end position="896"/>
    </location>
</feature>
<comment type="catalytic activity">
    <reaction evidence="1">
        <text>ATP + protein L-histidine = ADP + protein N-phospho-L-histidine.</text>
        <dbReference type="EC" id="2.7.13.3"/>
    </reaction>
</comment>
<dbReference type="FunFam" id="3.30.565.10:FF:000010">
    <property type="entry name" value="Sensor histidine kinase RcsC"/>
    <property type="match status" value="1"/>
</dbReference>
<dbReference type="SMART" id="SM00448">
    <property type="entry name" value="REC"/>
    <property type="match status" value="1"/>
</dbReference>
<keyword evidence="10" id="KW-0067">ATP-binding</keyword>
<evidence type="ECO:0000256" key="9">
    <source>
        <dbReference type="ARBA" id="ARBA00022777"/>
    </source>
</evidence>
<evidence type="ECO:0000256" key="10">
    <source>
        <dbReference type="ARBA" id="ARBA00022840"/>
    </source>
</evidence>
<evidence type="ECO:0000256" key="17">
    <source>
        <dbReference type="SAM" id="Phobius"/>
    </source>
</evidence>
<dbReference type="InterPro" id="IPR036097">
    <property type="entry name" value="HisK_dim/P_sf"/>
</dbReference>
<keyword evidence="11 17" id="KW-1133">Transmembrane helix</keyword>
<evidence type="ECO:0000256" key="14">
    <source>
        <dbReference type="PROSITE-ProRule" id="PRU00110"/>
    </source>
</evidence>
<dbReference type="InterPro" id="IPR036890">
    <property type="entry name" value="HATPase_C_sf"/>
</dbReference>
<keyword evidence="7 17" id="KW-0812">Transmembrane</keyword>
<evidence type="ECO:0000259" key="18">
    <source>
        <dbReference type="PROSITE" id="PS50109"/>
    </source>
</evidence>
<evidence type="ECO:0000256" key="4">
    <source>
        <dbReference type="ARBA" id="ARBA00022475"/>
    </source>
</evidence>
<evidence type="ECO:0000256" key="5">
    <source>
        <dbReference type="ARBA" id="ARBA00022553"/>
    </source>
</evidence>
<evidence type="ECO:0000256" key="1">
    <source>
        <dbReference type="ARBA" id="ARBA00000085"/>
    </source>
</evidence>
<evidence type="ECO:0000256" key="8">
    <source>
        <dbReference type="ARBA" id="ARBA00022741"/>
    </source>
</evidence>
<dbReference type="GO" id="GO:0000155">
    <property type="term" value="F:phosphorelay sensor kinase activity"/>
    <property type="evidence" value="ECO:0007669"/>
    <property type="project" value="InterPro"/>
</dbReference>
<keyword evidence="8" id="KW-0547">Nucleotide-binding</keyword>
<organism evidence="22 23">
    <name type="scientific">Candidatus Halomonas stercoripullorum</name>
    <dbReference type="NCBI Taxonomy" id="2838617"/>
    <lineage>
        <taxon>Bacteria</taxon>
        <taxon>Pseudomonadati</taxon>
        <taxon>Pseudomonadota</taxon>
        <taxon>Gammaproteobacteria</taxon>
        <taxon>Oceanospirillales</taxon>
        <taxon>Halomonadaceae</taxon>
        <taxon>Halomonas</taxon>
    </lineage>
</organism>
<feature type="modified residue" description="4-aspartylphosphate" evidence="15">
    <location>
        <position position="693"/>
    </location>
</feature>
<keyword evidence="5 15" id="KW-0597">Phosphoprotein</keyword>
<feature type="region of interest" description="Disordered" evidence="16">
    <location>
        <begin position="898"/>
        <end position="917"/>
    </location>
</feature>
<dbReference type="Gene3D" id="3.40.50.2300">
    <property type="match status" value="1"/>
</dbReference>
<feature type="domain" description="Response regulatory" evidence="19">
    <location>
        <begin position="644"/>
        <end position="761"/>
    </location>
</feature>
<reference evidence="22" key="2">
    <citation type="submission" date="2021-04" db="EMBL/GenBank/DDBJ databases">
        <authorList>
            <person name="Gilroy R."/>
        </authorList>
    </citation>
    <scope>NUCLEOTIDE SEQUENCE</scope>
    <source>
        <strain evidence="22">1193</strain>
    </source>
</reference>
<dbReference type="SUPFAM" id="SSF52172">
    <property type="entry name" value="CheY-like"/>
    <property type="match status" value="1"/>
</dbReference>
<dbReference type="SUPFAM" id="SSF47384">
    <property type="entry name" value="Homodimeric domain of signal transducing histidine kinase"/>
    <property type="match status" value="1"/>
</dbReference>
<proteinExistence type="predicted"/>
<comment type="subcellular location">
    <subcellularLocation>
        <location evidence="2">Cell membrane</location>
        <topology evidence="2">Multi-pass membrane protein</topology>
    </subcellularLocation>
</comment>
<dbReference type="SUPFAM" id="SSF47226">
    <property type="entry name" value="Histidine-containing phosphotransfer domain, HPT domain"/>
    <property type="match status" value="1"/>
</dbReference>
<evidence type="ECO:0000256" key="16">
    <source>
        <dbReference type="SAM" id="MobiDB-lite"/>
    </source>
</evidence>
<comment type="caution">
    <text evidence="22">The sequence shown here is derived from an EMBL/GenBank/DDBJ whole genome shotgun (WGS) entry which is preliminary data.</text>
</comment>
<evidence type="ECO:0000259" key="20">
    <source>
        <dbReference type="PROSITE" id="PS50885"/>
    </source>
</evidence>
<dbReference type="CDD" id="cd00082">
    <property type="entry name" value="HisKA"/>
    <property type="match status" value="1"/>
</dbReference>
<dbReference type="PRINTS" id="PR00344">
    <property type="entry name" value="BCTRLSENSOR"/>
</dbReference>
<feature type="transmembrane region" description="Helical" evidence="17">
    <location>
        <begin position="156"/>
        <end position="175"/>
    </location>
</feature>
<dbReference type="InterPro" id="IPR011006">
    <property type="entry name" value="CheY-like_superfamily"/>
</dbReference>
<dbReference type="Pfam" id="PF02518">
    <property type="entry name" value="HATPase_c"/>
    <property type="match status" value="1"/>
</dbReference>
<evidence type="ECO:0000313" key="23">
    <source>
        <dbReference type="Proteomes" id="UP000824248"/>
    </source>
</evidence>